<dbReference type="EMBL" id="NVSR01000033">
    <property type="protein sequence ID" value="PCI28452.1"/>
    <property type="molecule type" value="Genomic_DNA"/>
</dbReference>
<name>A0A2A4T4K7_9DELT</name>
<dbReference type="InterPro" id="IPR021352">
    <property type="entry name" value="DUF2971"/>
</dbReference>
<gene>
    <name evidence="1" type="ORF">COB67_06295</name>
</gene>
<dbReference type="Proteomes" id="UP000218113">
    <property type="component" value="Unassembled WGS sequence"/>
</dbReference>
<evidence type="ECO:0008006" key="3">
    <source>
        <dbReference type="Google" id="ProtNLM"/>
    </source>
</evidence>
<comment type="caution">
    <text evidence="1">The sequence shown here is derived from an EMBL/GenBank/DDBJ whole genome shotgun (WGS) entry which is preliminary data.</text>
</comment>
<reference evidence="2" key="1">
    <citation type="submission" date="2017-08" db="EMBL/GenBank/DDBJ databases">
        <title>A dynamic microbial community with high functional redundancy inhabits the cold, oxic subseafloor aquifer.</title>
        <authorList>
            <person name="Tully B.J."/>
            <person name="Wheat C.G."/>
            <person name="Glazer B.T."/>
            <person name="Huber J.A."/>
        </authorList>
    </citation>
    <scope>NUCLEOTIDE SEQUENCE [LARGE SCALE GENOMIC DNA]</scope>
</reference>
<dbReference type="AlphaFoldDB" id="A0A2A4T4K7"/>
<protein>
    <recommendedName>
        <fullName evidence="3">DUF2971 domain-containing protein</fullName>
    </recommendedName>
</protein>
<dbReference type="Pfam" id="PF11185">
    <property type="entry name" value="DUF2971"/>
    <property type="match status" value="1"/>
</dbReference>
<organism evidence="1 2">
    <name type="scientific">SAR324 cluster bacterium</name>
    <dbReference type="NCBI Taxonomy" id="2024889"/>
    <lineage>
        <taxon>Bacteria</taxon>
        <taxon>Deltaproteobacteria</taxon>
        <taxon>SAR324 cluster</taxon>
    </lineage>
</organism>
<evidence type="ECO:0000313" key="2">
    <source>
        <dbReference type="Proteomes" id="UP000218113"/>
    </source>
</evidence>
<evidence type="ECO:0000313" key="1">
    <source>
        <dbReference type="EMBL" id="PCI28452.1"/>
    </source>
</evidence>
<sequence>MRIMDSAYFTINIQNDMPLFKYLSSNSLKYILEGQIRFSQPGSFNDPFELLPEIYHPPDIVPIKVNINFSLDAPRRDLSKFTQLDDFDPKYCNDQISRIIVDTLDKQIGFLCLTENSNSLLMWAHYADEYKGAIIEFEEDHDFFKNKIVVDYHVERPKLSAIYYIEASEPIPIAELCTKSEQWSYENEVRIVCSLNNCKKVGKVDDYDIFVQDIPLTAIKKVFLGERMPVKEQREVFEILKYTNISISLGTIATTHYSIEEKWLKFAAPIPEGGPVISARTAELFKNDSGTNAKVAKFMIKNSPHKGITKR</sequence>
<accession>A0A2A4T4K7</accession>
<proteinExistence type="predicted"/>